<dbReference type="AlphaFoldDB" id="A0A9X1IIS7"/>
<dbReference type="RefSeq" id="WP_226614290.1">
    <property type="nucleotide sequence ID" value="NZ_JAJAQI010000092.1"/>
</dbReference>
<dbReference type="InterPro" id="IPR036388">
    <property type="entry name" value="WH-like_DNA-bd_sf"/>
</dbReference>
<comment type="caution">
    <text evidence="1">The sequence shown here is derived from an EMBL/GenBank/DDBJ whole genome shotgun (WGS) entry which is preliminary data.</text>
</comment>
<reference evidence="1" key="1">
    <citation type="submission" date="2021-10" db="EMBL/GenBank/DDBJ databases">
        <title>Roseicella aerolatum sp. nov., isolated from aerosols of e-waste dismantling site.</title>
        <authorList>
            <person name="Qin T."/>
        </authorList>
    </citation>
    <scope>NUCLEOTIDE SEQUENCE</scope>
    <source>
        <strain evidence="1">GB24</strain>
    </source>
</reference>
<dbReference type="Proteomes" id="UP001139311">
    <property type="component" value="Unassembled WGS sequence"/>
</dbReference>
<organism evidence="1 2">
    <name type="scientific">Roseicella aerolata</name>
    <dbReference type="NCBI Taxonomy" id="2883479"/>
    <lineage>
        <taxon>Bacteria</taxon>
        <taxon>Pseudomonadati</taxon>
        <taxon>Pseudomonadota</taxon>
        <taxon>Alphaproteobacteria</taxon>
        <taxon>Acetobacterales</taxon>
        <taxon>Roseomonadaceae</taxon>
        <taxon>Roseicella</taxon>
    </lineage>
</organism>
<dbReference type="Gene3D" id="1.10.10.10">
    <property type="entry name" value="Winged helix-like DNA-binding domain superfamily/Winged helix DNA-binding domain"/>
    <property type="match status" value="1"/>
</dbReference>
<evidence type="ECO:0000313" key="1">
    <source>
        <dbReference type="EMBL" id="MCB4825402.1"/>
    </source>
</evidence>
<dbReference type="EMBL" id="JAJAQI010000092">
    <property type="protein sequence ID" value="MCB4825402.1"/>
    <property type="molecule type" value="Genomic_DNA"/>
</dbReference>
<accession>A0A9X1IIS7</accession>
<proteinExistence type="predicted"/>
<dbReference type="SUPFAM" id="SSF46785">
    <property type="entry name" value="Winged helix' DNA-binding domain"/>
    <property type="match status" value="1"/>
</dbReference>
<evidence type="ECO:0000313" key="2">
    <source>
        <dbReference type="Proteomes" id="UP001139311"/>
    </source>
</evidence>
<dbReference type="InterPro" id="IPR036390">
    <property type="entry name" value="WH_DNA-bd_sf"/>
</dbReference>
<protein>
    <submittedName>
        <fullName evidence="1">Uncharacterized protein</fullName>
    </submittedName>
</protein>
<sequence>MHLTALRRQFELIREFYGDAPPHRSREAFWVALEVAAAHLRGEQIALRDLAGRAKGLLSAPTLSRVVAELEERGLLISETPPGQARLKVLHPTRRALEILTARARDAFGEFAGIVTAAERRLTNATEPARRGGSAD</sequence>
<gene>
    <name evidence="1" type="ORF">LHA35_27200</name>
</gene>
<name>A0A9X1IIS7_9PROT</name>
<keyword evidence="2" id="KW-1185">Reference proteome</keyword>